<accession>A0A6J4QDP1</accession>
<proteinExistence type="predicted"/>
<evidence type="ECO:0008006" key="2">
    <source>
        <dbReference type="Google" id="ProtNLM"/>
    </source>
</evidence>
<reference evidence="1" key="1">
    <citation type="submission" date="2020-02" db="EMBL/GenBank/DDBJ databases">
        <authorList>
            <person name="Meier V. D."/>
        </authorList>
    </citation>
    <scope>NUCLEOTIDE SEQUENCE</scope>
    <source>
        <strain evidence="1">AVDCRST_MAG28</strain>
    </source>
</reference>
<evidence type="ECO:0000313" key="1">
    <source>
        <dbReference type="EMBL" id="CAA9437283.1"/>
    </source>
</evidence>
<dbReference type="AlphaFoldDB" id="A0A6J4QDP1"/>
<name>A0A6J4QDP1_9ACTN</name>
<sequence>MPLPICVTPADVQDRAGVCLLFAGLKALVPRLKKIWADGDYDGKGLARW</sequence>
<gene>
    <name evidence="1" type="ORF">AVDCRST_MAG28-54</name>
</gene>
<organism evidence="1">
    <name type="scientific">uncultured Rubrobacteraceae bacterium</name>
    <dbReference type="NCBI Taxonomy" id="349277"/>
    <lineage>
        <taxon>Bacteria</taxon>
        <taxon>Bacillati</taxon>
        <taxon>Actinomycetota</taxon>
        <taxon>Rubrobacteria</taxon>
        <taxon>Rubrobacterales</taxon>
        <taxon>Rubrobacteraceae</taxon>
        <taxon>environmental samples</taxon>
    </lineage>
</organism>
<dbReference type="EMBL" id="CADCVE010000005">
    <property type="protein sequence ID" value="CAA9437283.1"/>
    <property type="molecule type" value="Genomic_DNA"/>
</dbReference>
<protein>
    <recommendedName>
        <fullName evidence="2">Mobile element protein</fullName>
    </recommendedName>
</protein>